<proteinExistence type="predicted"/>
<reference evidence="2" key="2">
    <citation type="submission" date="2012-03" db="EMBL/GenBank/DDBJ databases">
        <title>Complete genome sequence of Flavobacterium indicum GPTSA100-9T, isolated from warm spring water.</title>
        <authorList>
            <person name="Barbier P."/>
            <person name="Houel A."/>
            <person name="Loux V."/>
            <person name="Poulain J."/>
            <person name="Bernardet J.-F."/>
            <person name="Touchon M."/>
            <person name="Duchaud E."/>
        </authorList>
    </citation>
    <scope>NUCLEOTIDE SEQUENCE [LARGE SCALE GENOMIC DNA]</scope>
    <source>
        <strain evidence="2">DSM 17447 / CIP 109464 / GPTSA100-9</strain>
    </source>
</reference>
<dbReference type="RefSeq" id="WP_014388839.1">
    <property type="nucleotide sequence ID" value="NC_017025.1"/>
</dbReference>
<dbReference type="STRING" id="1094466.KQS_08925"/>
<gene>
    <name evidence="1" type="ordered locus">KQS_08925</name>
</gene>
<dbReference type="KEGG" id="fin:KQS_08925"/>
<dbReference type="EMBL" id="HE774682">
    <property type="protein sequence ID" value="CCG53720.1"/>
    <property type="molecule type" value="Genomic_DNA"/>
</dbReference>
<keyword evidence="2" id="KW-1185">Reference proteome</keyword>
<organism evidence="1 2">
    <name type="scientific">Flavobacterium indicum (strain DSM 17447 / CIP 109464 / GPTSA100-9)</name>
    <dbReference type="NCBI Taxonomy" id="1094466"/>
    <lineage>
        <taxon>Bacteria</taxon>
        <taxon>Pseudomonadati</taxon>
        <taxon>Bacteroidota</taxon>
        <taxon>Flavobacteriia</taxon>
        <taxon>Flavobacteriales</taxon>
        <taxon>Flavobacteriaceae</taxon>
        <taxon>Flavobacterium</taxon>
    </lineage>
</organism>
<dbReference type="Proteomes" id="UP000007599">
    <property type="component" value="Chromosome I"/>
</dbReference>
<dbReference type="HOGENOM" id="CLU_622216_0_0_10"/>
<dbReference type="PATRIC" id="fig|1094466.5.peg.1748"/>
<dbReference type="eggNOG" id="ENOG5030I7Y">
    <property type="taxonomic scope" value="Bacteria"/>
</dbReference>
<reference evidence="1 2" key="1">
    <citation type="journal article" date="2012" name="J. Bacteriol.">
        <title>Complete Genome Sequence of Flavobacterium indicum GPSTA100-9T, Isolated from Warm Spring Water.</title>
        <authorList>
            <person name="Barbier P."/>
            <person name="Houel A."/>
            <person name="Loux V."/>
            <person name="Poulain J."/>
            <person name="Bernardet J.F."/>
            <person name="Touchon M."/>
            <person name="Duchaud E."/>
        </authorList>
    </citation>
    <scope>NUCLEOTIDE SEQUENCE [LARGE SCALE GENOMIC DNA]</scope>
    <source>
        <strain evidence="2">DSM 17447 / CIP 109464 / GPTSA100-9</strain>
    </source>
</reference>
<name>H8XTZ0_FLAIG</name>
<sequence>MNHHLNIFRFFNENNSVEFIENNLSRAFSISLLNSSILFNDFLKTIISEEDYNYLFSVFNNEDALFEIDLQIDTDYIDRDAFNKVYAIALTEHRLNMDDFFQQNHVKKQNLTDIVISIKDILIVIEVKKYNHDCKWQLFNQIYPFIKDDSFNNKITPKSISWSEVVTLFEKVNNVGRLTNSESPFLRDFLKYASYHRPNWFNPKPFNTVKFSTTGQNAHSITQRLKQALSKCKYPLLDYSDRLGVAVPFHWASEIIPHLYHYENDKIKNYIGFCIWPGNTKTQGYSVYNKPLDWVNKNNLMINGKDYELEIVYDLKFSHFNKYLTNFQYTENDVQEVFHSNKYFHEFSGKWNINQWNEFEEFLDSKFKKEFDWRSKCNWENKLINTDRTYFTVSFGYEVCVFIPYSEFMELDKKEDDIEKVTNFVNSIIDSLQNLLN</sequence>
<evidence type="ECO:0000313" key="2">
    <source>
        <dbReference type="Proteomes" id="UP000007599"/>
    </source>
</evidence>
<dbReference type="AlphaFoldDB" id="H8XTZ0"/>
<accession>H8XTZ0</accession>
<protein>
    <submittedName>
        <fullName evidence="1">Uncharacterized protein</fullName>
    </submittedName>
</protein>
<evidence type="ECO:0000313" key="1">
    <source>
        <dbReference type="EMBL" id="CCG53720.1"/>
    </source>
</evidence>
<dbReference type="OrthoDB" id="7053885at2"/>